<dbReference type="OMA" id="SIEREWG"/>
<dbReference type="PANTHER" id="PTHR11987:SF52">
    <property type="entry name" value="CMP-N-ACETYLNEURAMINATE-POLY-ALPHA-2, 8-SIALYLTRANSFERASE-LIKE ISOFORM X1"/>
    <property type="match status" value="1"/>
</dbReference>
<name>A0A914AKK3_PATMI</name>
<evidence type="ECO:0000256" key="1">
    <source>
        <dbReference type="ARBA" id="ARBA00004323"/>
    </source>
</evidence>
<evidence type="ECO:0000256" key="7">
    <source>
        <dbReference type="ARBA" id="ARBA00022989"/>
    </source>
</evidence>
<dbReference type="AlphaFoldDB" id="A0A914AKK3"/>
<evidence type="ECO:0000256" key="5">
    <source>
        <dbReference type="ARBA" id="ARBA00022692"/>
    </source>
</evidence>
<dbReference type="GeneID" id="119734779"/>
<dbReference type="PANTHER" id="PTHR11987">
    <property type="entry name" value="ALPHA-2,8-SIALYLTRANSFERASE"/>
    <property type="match status" value="1"/>
</dbReference>
<evidence type="ECO:0000256" key="8">
    <source>
        <dbReference type="ARBA" id="ARBA00023034"/>
    </source>
</evidence>
<evidence type="ECO:0000256" key="12">
    <source>
        <dbReference type="SAM" id="Phobius"/>
    </source>
</evidence>
<protein>
    <submittedName>
        <fullName evidence="13">Uncharacterized protein</fullName>
    </submittedName>
</protein>
<dbReference type="RefSeq" id="XP_038064257.1">
    <property type="nucleotide sequence ID" value="XM_038208329.1"/>
</dbReference>
<evidence type="ECO:0000256" key="6">
    <source>
        <dbReference type="ARBA" id="ARBA00022968"/>
    </source>
</evidence>
<comment type="subcellular location">
    <subcellularLocation>
        <location evidence="1">Golgi apparatus membrane</location>
        <topology evidence="1">Single-pass type II membrane protein</topology>
    </subcellularLocation>
</comment>
<dbReference type="EnsemblMetazoa" id="XM_038208328.1">
    <property type="protein sequence ID" value="XP_038064256.1"/>
    <property type="gene ID" value="LOC119734779"/>
</dbReference>
<keyword evidence="10" id="KW-0325">Glycoprotein</keyword>
<dbReference type="EnsemblMetazoa" id="XM_038208329.1">
    <property type="protein sequence ID" value="XP_038064257.1"/>
    <property type="gene ID" value="LOC119734779"/>
</dbReference>
<evidence type="ECO:0000256" key="11">
    <source>
        <dbReference type="SAM" id="MobiDB-lite"/>
    </source>
</evidence>
<dbReference type="InterPro" id="IPR038578">
    <property type="entry name" value="GT29-like_sf"/>
</dbReference>
<keyword evidence="5 12" id="KW-0812">Transmembrane</keyword>
<accession>A0A914AKK3</accession>
<feature type="transmembrane region" description="Helical" evidence="12">
    <location>
        <begin position="29"/>
        <end position="49"/>
    </location>
</feature>
<sequence>MSERKNRMRSTPIVQPIIKSQIPSRRMRLSLGKFCTVAALTSLVVLISLTNHHYFGRRYAQDAGQNIQRPRRPGVHIGPPPNKATPEMIEVPPRDEDAPPTQKLIPVSLHCKKVCTSGFGSDCYSIDKAILVYRDKVPTKYMKFRQNSYPVVYVPQPADGETLPEFQEIERCNMDDHFPDMFLIPQQERCAVVGNGGILSGSGCGEAIDDHDFILRANLAPLEGYEADVGHHTDLTAINWETLNRLHSSVVQSGTSNLDNRILLERIKKLHKSILWYPKSLHKLYQREMLRKLTATLKDNKFMDIQLAFGWKAISIEKEWGLEGFATLGFDMFAVARTFCANVTLYGFYPFNEGPHGERIPHHYYEDMDFQYQTAKHDFVLEFMKLQDLQTKGEIKLQTRACRKRSGV</sequence>
<dbReference type="OrthoDB" id="10264956at2759"/>
<keyword evidence="7 12" id="KW-1133">Transmembrane helix</keyword>
<reference evidence="13" key="1">
    <citation type="submission" date="2022-11" db="UniProtKB">
        <authorList>
            <consortium name="EnsemblMetazoa"/>
        </authorList>
    </citation>
    <scope>IDENTIFICATION</scope>
</reference>
<dbReference type="Pfam" id="PF00777">
    <property type="entry name" value="Glyco_transf_29"/>
    <property type="match status" value="1"/>
</dbReference>
<evidence type="ECO:0000256" key="2">
    <source>
        <dbReference type="ARBA" id="ARBA00006003"/>
    </source>
</evidence>
<dbReference type="GO" id="GO:0003828">
    <property type="term" value="F:alpha-N-acetylneuraminate alpha-2,8-sialyltransferase activity"/>
    <property type="evidence" value="ECO:0007669"/>
    <property type="project" value="TreeGrafter"/>
</dbReference>
<keyword evidence="8" id="KW-0333">Golgi apparatus</keyword>
<dbReference type="GO" id="GO:0009311">
    <property type="term" value="P:oligosaccharide metabolic process"/>
    <property type="evidence" value="ECO:0007669"/>
    <property type="project" value="TreeGrafter"/>
</dbReference>
<evidence type="ECO:0000256" key="4">
    <source>
        <dbReference type="ARBA" id="ARBA00022679"/>
    </source>
</evidence>
<evidence type="ECO:0000313" key="13">
    <source>
        <dbReference type="EnsemblMetazoa" id="XP_038064257.1"/>
    </source>
</evidence>
<dbReference type="InterPro" id="IPR050943">
    <property type="entry name" value="Glycosyltr_29_Sialyltrsf"/>
</dbReference>
<organism evidence="13 14">
    <name type="scientific">Patiria miniata</name>
    <name type="common">Bat star</name>
    <name type="synonym">Asterina miniata</name>
    <dbReference type="NCBI Taxonomy" id="46514"/>
    <lineage>
        <taxon>Eukaryota</taxon>
        <taxon>Metazoa</taxon>
        <taxon>Echinodermata</taxon>
        <taxon>Eleutherozoa</taxon>
        <taxon>Asterozoa</taxon>
        <taxon>Asteroidea</taxon>
        <taxon>Valvatacea</taxon>
        <taxon>Valvatida</taxon>
        <taxon>Asterinidae</taxon>
        <taxon>Patiria</taxon>
    </lineage>
</organism>
<proteinExistence type="inferred from homology"/>
<keyword evidence="3" id="KW-0328">Glycosyltransferase</keyword>
<dbReference type="GO" id="GO:0000139">
    <property type="term" value="C:Golgi membrane"/>
    <property type="evidence" value="ECO:0007669"/>
    <property type="project" value="UniProtKB-SubCell"/>
</dbReference>
<feature type="region of interest" description="Disordered" evidence="11">
    <location>
        <begin position="68"/>
        <end position="102"/>
    </location>
</feature>
<keyword evidence="14" id="KW-1185">Reference proteome</keyword>
<evidence type="ECO:0000313" key="14">
    <source>
        <dbReference type="Proteomes" id="UP000887568"/>
    </source>
</evidence>
<dbReference type="RefSeq" id="XP_038064256.1">
    <property type="nucleotide sequence ID" value="XM_038208328.1"/>
</dbReference>
<keyword evidence="4" id="KW-0808">Transferase</keyword>
<keyword evidence="9 12" id="KW-0472">Membrane</keyword>
<dbReference type="CDD" id="cd23963">
    <property type="entry name" value="GT29_ST8SIA"/>
    <property type="match status" value="1"/>
</dbReference>
<dbReference type="GO" id="GO:0006491">
    <property type="term" value="P:N-glycan processing"/>
    <property type="evidence" value="ECO:0007669"/>
    <property type="project" value="TreeGrafter"/>
</dbReference>
<dbReference type="Gene3D" id="3.90.1480.20">
    <property type="entry name" value="Glycosyl transferase family 29"/>
    <property type="match status" value="1"/>
</dbReference>
<evidence type="ECO:0000256" key="9">
    <source>
        <dbReference type="ARBA" id="ARBA00023136"/>
    </source>
</evidence>
<keyword evidence="6" id="KW-0735">Signal-anchor</keyword>
<evidence type="ECO:0000256" key="3">
    <source>
        <dbReference type="ARBA" id="ARBA00022676"/>
    </source>
</evidence>
<comment type="similarity">
    <text evidence="2">Belongs to the glycosyltransferase 29 family.</text>
</comment>
<dbReference type="Proteomes" id="UP000887568">
    <property type="component" value="Unplaced"/>
</dbReference>
<evidence type="ECO:0000256" key="10">
    <source>
        <dbReference type="ARBA" id="ARBA00023180"/>
    </source>
</evidence>
<dbReference type="InterPro" id="IPR001675">
    <property type="entry name" value="Glyco_trans_29"/>
</dbReference>